<dbReference type="OrthoDB" id="518002at2"/>
<evidence type="ECO:0000313" key="3">
    <source>
        <dbReference type="Proteomes" id="UP000078162"/>
    </source>
</evidence>
<dbReference type="SUPFAM" id="SSF103515">
    <property type="entry name" value="Autotransporter"/>
    <property type="match status" value="1"/>
</dbReference>
<proteinExistence type="predicted"/>
<dbReference type="RefSeq" id="WP_082904997.1">
    <property type="nucleotide sequence ID" value="NZ_CP014639.1"/>
</dbReference>
<feature type="domain" description="Autotransporter" evidence="1">
    <location>
        <begin position="320"/>
        <end position="449"/>
    </location>
</feature>
<dbReference type="Gene3D" id="2.40.128.130">
    <property type="entry name" value="Autotransporter beta-domain"/>
    <property type="match status" value="1"/>
</dbReference>
<dbReference type="EMBL" id="CP014639">
    <property type="protein sequence ID" value="ANH78596.1"/>
    <property type="molecule type" value="Genomic_DNA"/>
</dbReference>
<dbReference type="NCBIfam" id="TIGR02913">
    <property type="entry name" value="HAF_rpt"/>
    <property type="match status" value="2"/>
</dbReference>
<dbReference type="InterPro" id="IPR036709">
    <property type="entry name" value="Autotransporte_beta_dom_sf"/>
</dbReference>
<sequence length="511" mass="55697">MAGGDYKAVKWVDGKIKELPDIPGGSKSSFASDVSADGFIIIGTYQKTALVNSAVKWEASKAIALGTLGGAGSTATAISADGKVIVGTSQTTVTADTTHAFVYKNNTMMDLGTLGGKHSTASAVSKDGSVIVGQAGLPSGEVHAFQYVDGKMMDLGTLGGENSTAKALSQDGKVIVGRSQIADGSWHLFLCYAIFPPHALEKPVILDLDNTYEALRQNGYQLNSLLNLQNMMLHTALNHEHTVFSKYRRGFSGETYLHALQNMASNLAGAHIQLTYEMPSSWRIGIFLNQTFSAHTPDNFHIKHSQPWTRACIEWRSSDSLGSSFRASFGYGNPGVTIVRKQLENTEAGSGNSTFRSFAGQIESRYGLPFGKGIRVQPFLGLKLIRISRENYAESNVRFPIYYDNVDYAASTGYVGTRAHIFLIPDFTMTARMGIEQNLYSHVDSLSGTIVSFGSFRFEELHIVHTRAFASLDFKYDLLKSQCLKCVFHVNQQPLQGVMGFPSSAEYNMGF</sequence>
<gene>
    <name evidence="2" type="ORF">Cs308_0425</name>
</gene>
<reference evidence="2 3" key="1">
    <citation type="submission" date="2016-03" db="EMBL/GenBank/DDBJ databases">
        <title>Culture-independent genomics supports pathogen discovery for uncultivable bacteria within the genus Chlamydia.</title>
        <authorList>
            <person name="Taylor-Brown A."/>
            <person name="Bachmann N.L."/>
            <person name="Borel N."/>
            <person name="Polkinghorne A."/>
        </authorList>
    </citation>
    <scope>NUCLEOTIDE SEQUENCE [LARGE SCALE GENOMIC DNA]</scope>
    <source>
        <strain evidence="2 3">2742-308</strain>
    </source>
</reference>
<keyword evidence="3" id="KW-1185">Reference proteome</keyword>
<dbReference type="SUPFAM" id="SSF82171">
    <property type="entry name" value="DPP6 N-terminal domain-like"/>
    <property type="match status" value="1"/>
</dbReference>
<dbReference type="PATRIC" id="fig|1806891.3.peg.416"/>
<dbReference type="Proteomes" id="UP000078162">
    <property type="component" value="Chromosome"/>
</dbReference>
<organism evidence="2 3">
    <name type="scientific">Candidatus Chlamydia sanziniae</name>
    <dbReference type="NCBI Taxonomy" id="1806891"/>
    <lineage>
        <taxon>Bacteria</taxon>
        <taxon>Pseudomonadati</taxon>
        <taxon>Chlamydiota</taxon>
        <taxon>Chlamydiia</taxon>
        <taxon>Chlamydiales</taxon>
        <taxon>Chlamydiaceae</taxon>
        <taxon>Chlamydia/Chlamydophila group</taxon>
        <taxon>Chlamydia</taxon>
    </lineage>
</organism>
<accession>A0A1A9HXF0</accession>
<evidence type="ECO:0000259" key="1">
    <source>
        <dbReference type="Pfam" id="PF03797"/>
    </source>
</evidence>
<dbReference type="Pfam" id="PF03797">
    <property type="entry name" value="Autotransporter"/>
    <property type="match status" value="1"/>
</dbReference>
<dbReference type="AlphaFoldDB" id="A0A1A9HXF0"/>
<protein>
    <recommendedName>
        <fullName evidence="1">Autotransporter domain-containing protein</fullName>
    </recommendedName>
</protein>
<name>A0A1A9HXF0_9CHLA</name>
<dbReference type="InterPro" id="IPR005546">
    <property type="entry name" value="Autotransporte_beta"/>
</dbReference>
<evidence type="ECO:0000313" key="2">
    <source>
        <dbReference type="EMBL" id="ANH78596.1"/>
    </source>
</evidence>
<dbReference type="KEGG" id="csaz:Cs308_0425"/>
<dbReference type="InterPro" id="IPR014262">
    <property type="entry name" value="HAF_rpt"/>
</dbReference>
<dbReference type="STRING" id="1806891.Cs308_0425"/>